<dbReference type="InterPro" id="IPR039424">
    <property type="entry name" value="SBP_5"/>
</dbReference>
<evidence type="ECO:0000256" key="1">
    <source>
        <dbReference type="ARBA" id="ARBA00004418"/>
    </source>
</evidence>
<dbReference type="Gene3D" id="3.40.190.10">
    <property type="entry name" value="Periplasmic binding protein-like II"/>
    <property type="match status" value="1"/>
</dbReference>
<evidence type="ECO:0000256" key="3">
    <source>
        <dbReference type="SAM" id="SignalP"/>
    </source>
</evidence>
<reference evidence="5 6" key="1">
    <citation type="submission" date="2024-04" db="EMBL/GenBank/DDBJ databases">
        <title>Draft genome sequence of Pseudophaeobacter arcticus NBRC 116598.</title>
        <authorList>
            <person name="Miyakawa T."/>
            <person name="Kusuya Y."/>
            <person name="Miura T."/>
        </authorList>
    </citation>
    <scope>NUCLEOTIDE SEQUENCE [LARGE SCALE GENOMIC DNA]</scope>
    <source>
        <strain evidence="5 6">SU-CL00105</strain>
    </source>
</reference>
<proteinExistence type="inferred from homology"/>
<keyword evidence="3" id="KW-0732">Signal</keyword>
<dbReference type="Proteomes" id="UP001441944">
    <property type="component" value="Unassembled WGS sequence"/>
</dbReference>
<evidence type="ECO:0000256" key="2">
    <source>
        <dbReference type="ARBA" id="ARBA00005695"/>
    </source>
</evidence>
<feature type="signal peptide" evidence="3">
    <location>
        <begin position="1"/>
        <end position="27"/>
    </location>
</feature>
<evidence type="ECO:0000313" key="6">
    <source>
        <dbReference type="Proteomes" id="UP001441944"/>
    </source>
</evidence>
<dbReference type="Pfam" id="PF00496">
    <property type="entry name" value="SBP_bac_5"/>
    <property type="match status" value="1"/>
</dbReference>
<feature type="domain" description="Solute-binding protein family 5" evidence="4">
    <location>
        <begin position="70"/>
        <end position="238"/>
    </location>
</feature>
<name>A0ABQ0AFZ0_9RHOB</name>
<dbReference type="RefSeq" id="WP_353396391.1">
    <property type="nucleotide sequence ID" value="NZ_BAABWU010000001.1"/>
</dbReference>
<comment type="subcellular location">
    <subcellularLocation>
        <location evidence="1">Periplasm</location>
    </subcellularLocation>
</comment>
<protein>
    <recommendedName>
        <fullName evidence="4">Solute-binding protein family 5 domain-containing protein</fullName>
    </recommendedName>
</protein>
<dbReference type="EMBL" id="BAABWU010000001">
    <property type="protein sequence ID" value="GAA6194768.1"/>
    <property type="molecule type" value="Genomic_DNA"/>
</dbReference>
<comment type="similarity">
    <text evidence="2">Belongs to the bacterial solute-binding protein 5 family.</text>
</comment>
<organism evidence="5 6">
    <name type="scientific">Pseudophaeobacter arcticus</name>
    <dbReference type="NCBI Taxonomy" id="385492"/>
    <lineage>
        <taxon>Bacteria</taxon>
        <taxon>Pseudomonadati</taxon>
        <taxon>Pseudomonadota</taxon>
        <taxon>Alphaproteobacteria</taxon>
        <taxon>Rhodobacterales</taxon>
        <taxon>Paracoccaceae</taxon>
        <taxon>Pseudophaeobacter</taxon>
    </lineage>
</organism>
<dbReference type="InterPro" id="IPR006311">
    <property type="entry name" value="TAT_signal"/>
</dbReference>
<gene>
    <name evidence="5" type="ORF">NBRC116598_02120</name>
</gene>
<comment type="caution">
    <text evidence="5">The sequence shown here is derived from an EMBL/GenBank/DDBJ whole genome shotgun (WGS) entry which is preliminary data.</text>
</comment>
<dbReference type="PANTHER" id="PTHR30290">
    <property type="entry name" value="PERIPLASMIC BINDING COMPONENT OF ABC TRANSPORTER"/>
    <property type="match status" value="1"/>
</dbReference>
<sequence>MTRIDRRALFTSGAAAALLAATGTSLAASPRAGGALRLALPRESGLLDLVARGAVLDCLTEIAPDGLLRAELASAWESRDAAQIWRFELRQDVSFHDGTPLQAADVVASLQGRSVAGADQMVDQMSVTALDLYRVEIQLAQPNPHLPYLLAGPDHVIAPQGAVDVPLAQLVGSGCYQVERAQDGRHFRATKVAGHYKDGQVGWVESLEVIVIPDAAVRAEALRDGFVDVAALPQPAELLKRGGFLYHPSAEDMGLATRSDVGIPRVVGQQSALDDGRIAERWWRL</sequence>
<accession>A0ABQ0AFZ0</accession>
<dbReference type="SUPFAM" id="SSF53850">
    <property type="entry name" value="Periplasmic binding protein-like II"/>
    <property type="match status" value="1"/>
</dbReference>
<evidence type="ECO:0000313" key="5">
    <source>
        <dbReference type="EMBL" id="GAA6194768.1"/>
    </source>
</evidence>
<feature type="chain" id="PRO_5045041758" description="Solute-binding protein family 5 domain-containing protein" evidence="3">
    <location>
        <begin position="28"/>
        <end position="285"/>
    </location>
</feature>
<evidence type="ECO:0000259" key="4">
    <source>
        <dbReference type="Pfam" id="PF00496"/>
    </source>
</evidence>
<dbReference type="PROSITE" id="PS51318">
    <property type="entry name" value="TAT"/>
    <property type="match status" value="1"/>
</dbReference>
<dbReference type="InterPro" id="IPR000914">
    <property type="entry name" value="SBP_5_dom"/>
</dbReference>
<keyword evidence="6" id="KW-1185">Reference proteome</keyword>